<dbReference type="InterPro" id="IPR036869">
    <property type="entry name" value="J_dom_sf"/>
</dbReference>
<dbReference type="InterPro" id="IPR029827">
    <property type="entry name" value="JDP1-like"/>
</dbReference>
<evidence type="ECO:0000313" key="5">
    <source>
        <dbReference type="RefSeq" id="XP_013788070.1"/>
    </source>
</evidence>
<evidence type="ECO:0000256" key="2">
    <source>
        <dbReference type="SAM" id="MobiDB-lite"/>
    </source>
</evidence>
<dbReference type="PANTHER" id="PTHR44500">
    <property type="entry name" value="DNAJ HOMOLOG SUBFAMILY C MEMBER 12"/>
    <property type="match status" value="1"/>
</dbReference>
<keyword evidence="4" id="KW-1185">Reference proteome</keyword>
<dbReference type="RefSeq" id="XP_013788070.1">
    <property type="nucleotide sequence ID" value="XM_013932616.2"/>
</dbReference>
<dbReference type="SUPFAM" id="SSF46565">
    <property type="entry name" value="Chaperone J-domain"/>
    <property type="match status" value="1"/>
</dbReference>
<feature type="region of interest" description="Disordered" evidence="2">
    <location>
        <begin position="111"/>
        <end position="143"/>
    </location>
</feature>
<dbReference type="PROSITE" id="PS50076">
    <property type="entry name" value="DNAJ_2"/>
    <property type="match status" value="1"/>
</dbReference>
<dbReference type="PRINTS" id="PR00625">
    <property type="entry name" value="JDOMAIN"/>
</dbReference>
<feature type="domain" description="J" evidence="3">
    <location>
        <begin position="14"/>
        <end position="78"/>
    </location>
</feature>
<dbReference type="SMART" id="SM00271">
    <property type="entry name" value="DnaJ"/>
    <property type="match status" value="1"/>
</dbReference>
<reference evidence="5" key="1">
    <citation type="submission" date="2025-08" db="UniProtKB">
        <authorList>
            <consortium name="RefSeq"/>
        </authorList>
    </citation>
    <scope>IDENTIFICATION</scope>
    <source>
        <tissue evidence="5">Muscle</tissue>
    </source>
</reference>
<gene>
    <name evidence="5" type="primary">LOC106471988</name>
</gene>
<dbReference type="CDD" id="cd06257">
    <property type="entry name" value="DnaJ"/>
    <property type="match status" value="1"/>
</dbReference>
<dbReference type="Pfam" id="PF00226">
    <property type="entry name" value="DnaJ"/>
    <property type="match status" value="1"/>
</dbReference>
<sequence>MDAILQFERKEDDDFYFILGCDELSSTEQILAEYRYRAVGLHPDKNPDSTAVQQFQKLQRAKDILMDPEMRKLYDKWRRGCIAMPFEQWMNLGKSAHSSMHWVTKKRKEPMLIGGGSSNRPDDSPSTLSRPAEEHSVWKSEPPGDVLRKFRNYEI</sequence>
<dbReference type="InterPro" id="IPR001623">
    <property type="entry name" value="DnaJ_domain"/>
</dbReference>
<organism evidence="4 5">
    <name type="scientific">Limulus polyphemus</name>
    <name type="common">Atlantic horseshoe crab</name>
    <dbReference type="NCBI Taxonomy" id="6850"/>
    <lineage>
        <taxon>Eukaryota</taxon>
        <taxon>Metazoa</taxon>
        <taxon>Ecdysozoa</taxon>
        <taxon>Arthropoda</taxon>
        <taxon>Chelicerata</taxon>
        <taxon>Merostomata</taxon>
        <taxon>Xiphosura</taxon>
        <taxon>Limulidae</taxon>
        <taxon>Limulus</taxon>
    </lineage>
</organism>
<dbReference type="PANTHER" id="PTHR44500:SF1">
    <property type="entry name" value="DNAJ HOMOLOG SUBFAMILY C MEMBER 12"/>
    <property type="match status" value="1"/>
</dbReference>
<proteinExistence type="predicted"/>
<evidence type="ECO:0000259" key="3">
    <source>
        <dbReference type="PROSITE" id="PS50076"/>
    </source>
</evidence>
<dbReference type="Proteomes" id="UP000694941">
    <property type="component" value="Unplaced"/>
</dbReference>
<dbReference type="Gene3D" id="1.10.287.110">
    <property type="entry name" value="DnaJ domain"/>
    <property type="match status" value="1"/>
</dbReference>
<keyword evidence="1" id="KW-0143">Chaperone</keyword>
<evidence type="ECO:0000256" key="1">
    <source>
        <dbReference type="ARBA" id="ARBA00023186"/>
    </source>
</evidence>
<accession>A0ABM1BSZ3</accession>
<evidence type="ECO:0000313" key="4">
    <source>
        <dbReference type="Proteomes" id="UP000694941"/>
    </source>
</evidence>
<dbReference type="GeneID" id="106471988"/>
<protein>
    <submittedName>
        <fullName evidence="5">J domain-containing protein-like</fullName>
    </submittedName>
</protein>
<name>A0ABM1BSZ3_LIMPO</name>